<organism evidence="7 8">
    <name type="scientific">Pseudocohnilembus persalinus</name>
    <name type="common">Ciliate</name>
    <dbReference type="NCBI Taxonomy" id="266149"/>
    <lineage>
        <taxon>Eukaryota</taxon>
        <taxon>Sar</taxon>
        <taxon>Alveolata</taxon>
        <taxon>Ciliophora</taxon>
        <taxon>Intramacronucleata</taxon>
        <taxon>Oligohymenophorea</taxon>
        <taxon>Scuticociliatia</taxon>
        <taxon>Philasterida</taxon>
        <taxon>Pseudocohnilembidae</taxon>
        <taxon>Pseudocohnilembus</taxon>
    </lineage>
</organism>
<gene>
    <name evidence="7" type="ORF">PPERSA_10638</name>
</gene>
<dbReference type="PROSITE" id="PS52035">
    <property type="entry name" value="PEPTIDASE_M14"/>
    <property type="match status" value="1"/>
</dbReference>
<evidence type="ECO:0000256" key="5">
    <source>
        <dbReference type="SAM" id="MobiDB-lite"/>
    </source>
</evidence>
<dbReference type="AlphaFoldDB" id="A0A0V0QD66"/>
<dbReference type="GO" id="GO:0006508">
    <property type="term" value="P:proteolysis"/>
    <property type="evidence" value="ECO:0007669"/>
    <property type="project" value="InterPro"/>
</dbReference>
<feature type="domain" description="Peptidase M14" evidence="6">
    <location>
        <begin position="459"/>
        <end position="712"/>
    </location>
</feature>
<evidence type="ECO:0000256" key="2">
    <source>
        <dbReference type="ARBA" id="ARBA00005988"/>
    </source>
</evidence>
<dbReference type="Gene3D" id="3.40.630.10">
    <property type="entry name" value="Zn peptidases"/>
    <property type="match status" value="1"/>
</dbReference>
<dbReference type="OrthoDB" id="10253041at2759"/>
<dbReference type="GO" id="GO:0004181">
    <property type="term" value="F:metallocarboxypeptidase activity"/>
    <property type="evidence" value="ECO:0007669"/>
    <property type="project" value="InterPro"/>
</dbReference>
<feature type="compositionally biased region" description="Low complexity" evidence="5">
    <location>
        <begin position="721"/>
        <end position="732"/>
    </location>
</feature>
<feature type="region of interest" description="Disordered" evidence="5">
    <location>
        <begin position="811"/>
        <end position="832"/>
    </location>
</feature>
<dbReference type="InterPro" id="IPR000834">
    <property type="entry name" value="Peptidase_M14"/>
</dbReference>
<dbReference type="SUPFAM" id="SSF53187">
    <property type="entry name" value="Zn-dependent exopeptidases"/>
    <property type="match status" value="1"/>
</dbReference>
<keyword evidence="8" id="KW-1185">Reference proteome</keyword>
<comment type="similarity">
    <text evidence="2 3">Belongs to the peptidase M14 family.</text>
</comment>
<reference evidence="7 8" key="1">
    <citation type="journal article" date="2015" name="Sci. Rep.">
        <title>Genome of the facultative scuticociliatosis pathogen Pseudocohnilembus persalinus provides insight into its virulence through horizontal gene transfer.</title>
        <authorList>
            <person name="Xiong J."/>
            <person name="Wang G."/>
            <person name="Cheng J."/>
            <person name="Tian M."/>
            <person name="Pan X."/>
            <person name="Warren A."/>
            <person name="Jiang C."/>
            <person name="Yuan D."/>
            <person name="Miao W."/>
        </authorList>
    </citation>
    <scope>NUCLEOTIDE SEQUENCE [LARGE SCALE GENOMIC DNA]</scope>
    <source>
        <strain evidence="7">36N120E</strain>
    </source>
</reference>
<evidence type="ECO:0000256" key="4">
    <source>
        <dbReference type="SAM" id="Coils"/>
    </source>
</evidence>
<dbReference type="GO" id="GO:0008270">
    <property type="term" value="F:zinc ion binding"/>
    <property type="evidence" value="ECO:0007669"/>
    <property type="project" value="InterPro"/>
</dbReference>
<dbReference type="PANTHER" id="PTHR12756:SF11">
    <property type="entry name" value="CYTOSOLIC CARBOXYPEPTIDASE 1"/>
    <property type="match status" value="1"/>
</dbReference>
<dbReference type="Gene3D" id="2.60.40.3120">
    <property type="match status" value="1"/>
</dbReference>
<feature type="region of interest" description="Disordered" evidence="5">
    <location>
        <begin position="755"/>
        <end position="774"/>
    </location>
</feature>
<name>A0A0V0QD66_PSEPJ</name>
<comment type="caution">
    <text evidence="7">The sequence shown here is derived from an EMBL/GenBank/DDBJ whole genome shotgun (WGS) entry which is preliminary data.</text>
</comment>
<sequence length="936" mass="109287">MKQLDFKKEEIMINEAQKQNQNTKNQVEVVGIQNQQNKMQYIQNDKQRSQKSNQKPYSVMDLVSPIKSSNKVTDVNKFSDDKIFEQKNKNYNQHSYKQLQKKEELNITVDRFSEMNDISILDNIRGSYFFKNDQEFLENEKKKKRELQKAIKRLPPANPLLQKTLEEFSLPDFYNFENLSEEEMNNYKKKYENFLKQKIKKKININVGSIQQQQISINLLEKKENFEAQLSKEQNLNGDDIEKLIKISSENSKQIDNQNFDSIIDQCTLYGKYFKNLKEKLVYQKIDNAGFNQIYHNNTTYVAGLFCDIKKIVNDDTNIGLTEQYQNEQSSQNIEQKVQSINNNNINNNYSNPILNQISEDTLIFNSNFESGNLFAAFSMKNDSLFNYGMKPVCFSLKNYQKGWQRLGNKISYKKSQIYKESSGGYNQENLNSKNKLYELVFTINFEDNDDTVFIAHCFPYTYSKLQSYLEQLQTDEKKSQFVSKKNLCKTVSKNVCDILTITNPSKENNKKGNQKDEKFGVILTARQHPGESAGSVMMEGILDLLTDPNDPVSEFLRRNCVFKVIPMLNPDGVIHGNYRCNMAGVDLNRQWDVTDKDSTARQALYYMLETSNIYTFEASFYGYKVDYRNSEHFTFEEFKNLGKDICRALAQYIFKTLSNKEVFTIKEFIENKDKSNMLTQDDEIDDNDINQEFEDEDEEILNERKDFMDGIINNEELMKENNNNDSGSDSNPSEDELTAKEIGSLSVQKKKIYKKKQNNNSNNYYNSNNSNINSPIKRYINTGQKIQDFQSKQCKCGTYHWGQQCNNQPFSNLSSPTKSQQQQFGHKNQASEDLYNVNIQQSVRESNLKQYNLTREQINNKYHEQFQDNNSNNNVTKSQIIQNTSQINNRVGSNVNILSQKKKFYSIHQRYASSHVNTNSEEQVRLPIKNSEIRV</sequence>
<evidence type="ECO:0000256" key="1">
    <source>
        <dbReference type="ARBA" id="ARBA00001947"/>
    </source>
</evidence>
<proteinExistence type="inferred from homology"/>
<comment type="cofactor">
    <cofactor evidence="1">
        <name>Zn(2+)</name>
        <dbReference type="ChEBI" id="CHEBI:29105"/>
    </cofactor>
</comment>
<accession>A0A0V0QD66</accession>
<dbReference type="PANTHER" id="PTHR12756">
    <property type="entry name" value="CYTOSOLIC CARBOXYPEPTIDASE"/>
    <property type="match status" value="1"/>
</dbReference>
<evidence type="ECO:0000256" key="3">
    <source>
        <dbReference type="PROSITE-ProRule" id="PRU01379"/>
    </source>
</evidence>
<dbReference type="InterPro" id="IPR050821">
    <property type="entry name" value="Cytosolic_carboxypeptidase"/>
</dbReference>
<dbReference type="Proteomes" id="UP000054937">
    <property type="component" value="Unassembled WGS sequence"/>
</dbReference>
<feature type="coiled-coil region" evidence="4">
    <location>
        <begin position="6"/>
        <end position="33"/>
    </location>
</feature>
<feature type="compositionally biased region" description="Polar residues" evidence="5">
    <location>
        <begin position="811"/>
        <end position="829"/>
    </location>
</feature>
<evidence type="ECO:0000313" key="7">
    <source>
        <dbReference type="EMBL" id="KRX00139.1"/>
    </source>
</evidence>
<dbReference type="InParanoid" id="A0A0V0QD66"/>
<feature type="active site" description="Proton donor/acceptor" evidence="3">
    <location>
        <position position="684"/>
    </location>
</feature>
<feature type="region of interest" description="Disordered" evidence="5">
    <location>
        <begin position="719"/>
        <end position="742"/>
    </location>
</feature>
<keyword evidence="4" id="KW-0175">Coiled coil</keyword>
<feature type="compositionally biased region" description="Low complexity" evidence="5">
    <location>
        <begin position="759"/>
        <end position="774"/>
    </location>
</feature>
<evidence type="ECO:0000313" key="8">
    <source>
        <dbReference type="Proteomes" id="UP000054937"/>
    </source>
</evidence>
<protein>
    <recommendedName>
        <fullName evidence="6">Peptidase M14 domain-containing protein</fullName>
    </recommendedName>
</protein>
<evidence type="ECO:0000259" key="6">
    <source>
        <dbReference type="PROSITE" id="PS52035"/>
    </source>
</evidence>
<dbReference type="EMBL" id="LDAU01000194">
    <property type="protein sequence ID" value="KRX00139.1"/>
    <property type="molecule type" value="Genomic_DNA"/>
</dbReference>